<evidence type="ECO:0000256" key="1">
    <source>
        <dbReference type="SAM" id="MobiDB-lite"/>
    </source>
</evidence>
<proteinExistence type="predicted"/>
<dbReference type="EMBL" id="BJFL01000053">
    <property type="protein sequence ID" value="GDY33721.1"/>
    <property type="molecule type" value="Genomic_DNA"/>
</dbReference>
<comment type="caution">
    <text evidence="2">The sequence shown here is derived from an EMBL/GenBank/DDBJ whole genome shotgun (WGS) entry which is preliminary data.</text>
</comment>
<dbReference type="AlphaFoldDB" id="A0A4D4JAN4"/>
<evidence type="ECO:0000313" key="3">
    <source>
        <dbReference type="Proteomes" id="UP000298860"/>
    </source>
</evidence>
<dbReference type="Proteomes" id="UP000298860">
    <property type="component" value="Unassembled WGS sequence"/>
</dbReference>
<accession>A0A4D4JAN4</accession>
<keyword evidence="3" id="KW-1185">Reference proteome</keyword>
<sequence length="85" mass="8937">MPFSRLSMAWNRQCTGIFSAGVRWNGARCTDHVHESAADMVVVYVNNSASPFLAWGAAEPDGVGDTNPFARGTKGPARLSGPAAA</sequence>
<gene>
    <name evidence="2" type="ORF">GTS_53540</name>
</gene>
<protein>
    <submittedName>
        <fullName evidence="2">Uncharacterized protein</fullName>
    </submittedName>
</protein>
<reference evidence="3" key="1">
    <citation type="submission" date="2019-04" db="EMBL/GenBank/DDBJ databases">
        <title>Draft genome sequence of Pseudonocardiaceae bacterium SL3-2-4.</title>
        <authorList>
            <person name="Ningsih F."/>
            <person name="Yokota A."/>
            <person name="Sakai Y."/>
            <person name="Nanatani K."/>
            <person name="Yabe S."/>
            <person name="Oetari A."/>
            <person name="Sjamsuridzal W."/>
        </authorList>
    </citation>
    <scope>NUCLEOTIDE SEQUENCE [LARGE SCALE GENOMIC DNA]</scope>
    <source>
        <strain evidence="3">SL3-2-4</strain>
    </source>
</reference>
<evidence type="ECO:0000313" key="2">
    <source>
        <dbReference type="EMBL" id="GDY33721.1"/>
    </source>
</evidence>
<name>A0A4D4JAN4_9PSEU</name>
<feature type="region of interest" description="Disordered" evidence="1">
    <location>
        <begin position="64"/>
        <end position="85"/>
    </location>
</feature>
<organism evidence="2 3">
    <name type="scientific">Gandjariella thermophila</name>
    <dbReference type="NCBI Taxonomy" id="1931992"/>
    <lineage>
        <taxon>Bacteria</taxon>
        <taxon>Bacillati</taxon>
        <taxon>Actinomycetota</taxon>
        <taxon>Actinomycetes</taxon>
        <taxon>Pseudonocardiales</taxon>
        <taxon>Pseudonocardiaceae</taxon>
        <taxon>Gandjariella</taxon>
    </lineage>
</organism>